<dbReference type="AlphaFoldDB" id="A0A5E5AMV7"/>
<name>A0A5E5AMV7_9BURK</name>
<reference evidence="1 2" key="1">
    <citation type="submission" date="2019-08" db="EMBL/GenBank/DDBJ databases">
        <authorList>
            <person name="Peeters C."/>
        </authorList>
    </citation>
    <scope>NUCLEOTIDE SEQUENCE [LARGE SCALE GENOMIC DNA]</scope>
    <source>
        <strain evidence="1 2">LMG 31121</strain>
    </source>
</reference>
<proteinExistence type="predicted"/>
<dbReference type="EMBL" id="CABPSR010000001">
    <property type="protein sequence ID" value="VVE73420.1"/>
    <property type="molecule type" value="Genomic_DNA"/>
</dbReference>
<accession>A0A5E5AMV7</accession>
<sequence length="286" mass="32345">MHNQISGTPATTGALQNAALTNESENTRPAAAQMGSDLNTVGHSAAGSMAQQRGGATNVLLRSAHVGVRAEDIEKTDGSEAIEYAKREIKFAIRLGVEKHQSIVVPESFTKLTERSKQEVVTLTVSWMFDPVDGESQRRFECFVSDVRIQPYLKNTLPQETYDEVLRLSSDYLNDEIEKYDMVEGEVDVTARVETAKVELWDSVCKGVKRKPDARTPESFALLSSQRKQTVVQYAVHQTLSVDWRNFENHFLYLTENEDMKPHLKGTLTQDDLKRRYRLSAARRRH</sequence>
<organism evidence="1 2">
    <name type="scientific">Pandoraea sputorum</name>
    <dbReference type="NCBI Taxonomy" id="93222"/>
    <lineage>
        <taxon>Bacteria</taxon>
        <taxon>Pseudomonadati</taxon>
        <taxon>Pseudomonadota</taxon>
        <taxon>Betaproteobacteria</taxon>
        <taxon>Burkholderiales</taxon>
        <taxon>Burkholderiaceae</taxon>
        <taxon>Pandoraea</taxon>
    </lineage>
</organism>
<gene>
    <name evidence="1" type="ORF">PSP31121_00001</name>
</gene>
<evidence type="ECO:0000313" key="2">
    <source>
        <dbReference type="Proteomes" id="UP000335538"/>
    </source>
</evidence>
<evidence type="ECO:0000313" key="1">
    <source>
        <dbReference type="EMBL" id="VVE73420.1"/>
    </source>
</evidence>
<dbReference type="RefSeq" id="WP_150807741.1">
    <property type="nucleotide sequence ID" value="NZ_CABPSR010000001.1"/>
</dbReference>
<dbReference type="Proteomes" id="UP000335538">
    <property type="component" value="Unassembled WGS sequence"/>
</dbReference>
<protein>
    <submittedName>
        <fullName evidence="1">Uncharacterized protein</fullName>
    </submittedName>
</protein>